<dbReference type="GO" id="GO:0052689">
    <property type="term" value="F:carboxylic ester hydrolase activity"/>
    <property type="evidence" value="ECO:0007669"/>
    <property type="project" value="UniProtKB-KW"/>
</dbReference>
<dbReference type="PANTHER" id="PTHR33630">
    <property type="entry name" value="CUTINASE RV1984C-RELATED-RELATED"/>
    <property type="match status" value="1"/>
</dbReference>
<comment type="similarity">
    <text evidence="1">Belongs to the cutinase family.</text>
</comment>
<keyword evidence="3" id="KW-0378">Hydrolase</keyword>
<dbReference type="PANTHER" id="PTHR33630:SF9">
    <property type="entry name" value="CUTINASE 4"/>
    <property type="match status" value="1"/>
</dbReference>
<sequence>MSQLEDLQSILNSGAGEALPSIPGSPSLPNMPGLGQAGGGDAALADGVRAVADPFVPEGGFREQNTSAPSDGVEESTRPECAPNVFVGVPGTFEINRDDDPNQPVGLLGGFVGPLKSALGGQLSTTFINYDGDAGVNGTAYQRSVDSGQKKTLATIVDVSQRCEDSQIFLAGFSQGAEIAGNVAMEIGQRRTAVEPGRIGGVVLFSDPRRDENSNLIVGTAQGQPMLPEIITGAIDEALKDPTIAQLRSAVDPVNDLSRIFGGQDLLPSIPSSAAELLDPKTGNSDTGTRTGTSGNAGASGTGGGLTDTGGGLPEVNDGGTSGNGGTGGGLPNVGGGGLPNTGGGLPEVGGASYGDDGTFTVDNGLHWLPYGASGPPVVGGDYSHPAGGGPTIVLADNETTSEGTPVTGQQVLDSVGADLTEEEATEFAAAFRAGECGQASLVSCLTSYADNGNTLDTESGDEETAETEPRQEEDTDSSETEAAASDADSSANPYEKNLVTADGEPADLETLAEMCLGRGSAADCGGSHPPADLDEATGENRPSNATALVTISSNPTDGCDTSPRRDNCSNGVTRTDISSVSSVPARDDLISFWETADNAADLKVMQAYGAGLAGQVAAAQHAFNGAAVFVPSGISYLVETGTAETKALALADVEEDGMVAVNEESTDEAIGSDEARALLTQGWQLGRTGSDERSRASAVEALYAIGGCDAMTLQDCISAHAKDSGKPESAVTTASLVATAARAEAEGSDRSKVPAAFAEECLTKSYEDCASGAASRGVPSLPPIADVSDESPSTGAARAATQSTPESTSASTSTSKSSSAPYTSTSAEADTGQDADAELDSSTQNEPESTTGQDADETTGEDAEPTTSEKRAAGAEPTTSAPSQADDEADSTATATAVPGTTGQSAPSREGERVDIEAITMEAVSGGGLSGPREADFGELTGRVASPCVPGDIVCSLPEDSQLARSLVQLGRNVALNVNDIADAEGPTRMGGMLAVQAVNTVLQVTELPELKMSPETIIAIINLVAGVGLIHVGDVPAGTALISSTITQLPTAIPEVIEQLQDIPAIIEGLPEAGANAAENLGLVTDRVGDAFDTAGLGNPTDLSNLPAMLPGLVQALVQDNTGLIELATNPMYYTSGEKHDAFDTLPVAGDTNAIQWHQRWLTKLGEELQDSR</sequence>
<dbReference type="Pfam" id="PF01083">
    <property type="entry name" value="Cutinase"/>
    <property type="match status" value="1"/>
</dbReference>
<feature type="region of interest" description="Disordered" evidence="5">
    <location>
        <begin position="553"/>
        <end position="574"/>
    </location>
</feature>
<keyword evidence="4" id="KW-1015">Disulfide bond</keyword>
<evidence type="ECO:0000256" key="4">
    <source>
        <dbReference type="ARBA" id="ARBA00023157"/>
    </source>
</evidence>
<dbReference type="InterPro" id="IPR000675">
    <property type="entry name" value="Cutinase/axe"/>
</dbReference>
<reference evidence="6" key="1">
    <citation type="submission" date="2020-10" db="EMBL/GenBank/DDBJ databases">
        <authorList>
            <person name="Gilroy R."/>
        </authorList>
    </citation>
    <scope>NUCLEOTIDE SEQUENCE</scope>
    <source>
        <strain evidence="6">ChiGjej1B1-24693</strain>
    </source>
</reference>
<dbReference type="InterPro" id="IPR029058">
    <property type="entry name" value="AB_hydrolase_fold"/>
</dbReference>
<evidence type="ECO:0000313" key="6">
    <source>
        <dbReference type="EMBL" id="HIT74697.1"/>
    </source>
</evidence>
<dbReference type="SMART" id="SM01110">
    <property type="entry name" value="Cutinase"/>
    <property type="match status" value="1"/>
</dbReference>
<feature type="compositionally biased region" description="Gly residues" evidence="5">
    <location>
        <begin position="320"/>
        <end position="348"/>
    </location>
</feature>
<feature type="compositionally biased region" description="Low complexity" evidence="5">
    <location>
        <begin position="481"/>
        <end position="492"/>
    </location>
</feature>
<name>A0A9D1GWQ9_9ACTN</name>
<dbReference type="Proteomes" id="UP000886842">
    <property type="component" value="Unassembled WGS sequence"/>
</dbReference>
<evidence type="ECO:0000313" key="7">
    <source>
        <dbReference type="Proteomes" id="UP000886842"/>
    </source>
</evidence>
<feature type="compositionally biased region" description="Polar residues" evidence="5">
    <location>
        <begin position="1"/>
        <end position="12"/>
    </location>
</feature>
<feature type="compositionally biased region" description="Acidic residues" evidence="5">
    <location>
        <begin position="855"/>
        <end position="865"/>
    </location>
</feature>
<feature type="region of interest" description="Disordered" evidence="5">
    <location>
        <begin position="274"/>
        <end position="352"/>
    </location>
</feature>
<feature type="compositionally biased region" description="Gly residues" evidence="5">
    <location>
        <begin position="298"/>
        <end position="313"/>
    </location>
</feature>
<protein>
    <submittedName>
        <fullName evidence="6">Cutinase family protein</fullName>
    </submittedName>
</protein>
<evidence type="ECO:0000256" key="5">
    <source>
        <dbReference type="SAM" id="MobiDB-lite"/>
    </source>
</evidence>
<feature type="compositionally biased region" description="Polar residues" evidence="5">
    <location>
        <begin position="841"/>
        <end position="854"/>
    </location>
</feature>
<feature type="region of interest" description="Disordered" evidence="5">
    <location>
        <begin position="453"/>
        <end position="505"/>
    </location>
</feature>
<gene>
    <name evidence="6" type="ORF">IAA98_03845</name>
</gene>
<feature type="region of interest" description="Disordered" evidence="5">
    <location>
        <begin position="1"/>
        <end position="41"/>
    </location>
</feature>
<organism evidence="6 7">
    <name type="scientific">Candidatus Avipropionibacterium avicola</name>
    <dbReference type="NCBI Taxonomy" id="2840701"/>
    <lineage>
        <taxon>Bacteria</taxon>
        <taxon>Bacillati</taxon>
        <taxon>Actinomycetota</taxon>
        <taxon>Actinomycetes</taxon>
        <taxon>Propionibacteriales</taxon>
        <taxon>Propionibacteriaceae</taxon>
        <taxon>Propionibacteriaceae incertae sedis</taxon>
        <taxon>Candidatus Avipropionibacterium</taxon>
    </lineage>
</organism>
<dbReference type="AlphaFoldDB" id="A0A9D1GWQ9"/>
<reference evidence="6" key="2">
    <citation type="journal article" date="2021" name="PeerJ">
        <title>Extensive microbial diversity within the chicken gut microbiome revealed by metagenomics and culture.</title>
        <authorList>
            <person name="Gilroy R."/>
            <person name="Ravi A."/>
            <person name="Getino M."/>
            <person name="Pursley I."/>
            <person name="Horton D.L."/>
            <person name="Alikhan N.F."/>
            <person name="Baker D."/>
            <person name="Gharbi K."/>
            <person name="Hall N."/>
            <person name="Watson M."/>
            <person name="Adriaenssens E.M."/>
            <person name="Foster-Nyarko E."/>
            <person name="Jarju S."/>
            <person name="Secka A."/>
            <person name="Antonio M."/>
            <person name="Oren A."/>
            <person name="Chaudhuri R.R."/>
            <person name="La Ragione R."/>
            <person name="Hildebrand F."/>
            <person name="Pallen M.J."/>
        </authorList>
    </citation>
    <scope>NUCLEOTIDE SEQUENCE</scope>
    <source>
        <strain evidence="6">ChiGjej1B1-24693</strain>
    </source>
</reference>
<feature type="compositionally biased region" description="Low complexity" evidence="5">
    <location>
        <begin position="800"/>
        <end position="830"/>
    </location>
</feature>
<keyword evidence="2" id="KW-0719">Serine esterase</keyword>
<feature type="compositionally biased region" description="Low complexity" evidence="5">
    <location>
        <begin position="287"/>
        <end position="297"/>
    </location>
</feature>
<evidence type="ECO:0000256" key="1">
    <source>
        <dbReference type="ARBA" id="ARBA00007534"/>
    </source>
</evidence>
<comment type="caution">
    <text evidence="6">The sequence shown here is derived from an EMBL/GenBank/DDBJ whole genome shotgun (WGS) entry which is preliminary data.</text>
</comment>
<dbReference type="Gene3D" id="3.40.50.1820">
    <property type="entry name" value="alpha/beta hydrolase"/>
    <property type="match status" value="2"/>
</dbReference>
<evidence type="ECO:0000256" key="2">
    <source>
        <dbReference type="ARBA" id="ARBA00022487"/>
    </source>
</evidence>
<proteinExistence type="inferred from homology"/>
<dbReference type="SUPFAM" id="SSF53474">
    <property type="entry name" value="alpha/beta-Hydrolases"/>
    <property type="match status" value="1"/>
</dbReference>
<feature type="region of interest" description="Disordered" evidence="5">
    <location>
        <begin position="773"/>
        <end position="914"/>
    </location>
</feature>
<accession>A0A9D1GWQ9</accession>
<feature type="region of interest" description="Disordered" evidence="5">
    <location>
        <begin position="56"/>
        <end position="82"/>
    </location>
</feature>
<dbReference type="EMBL" id="DVLP01000110">
    <property type="protein sequence ID" value="HIT74697.1"/>
    <property type="molecule type" value="Genomic_DNA"/>
</dbReference>
<evidence type="ECO:0000256" key="3">
    <source>
        <dbReference type="ARBA" id="ARBA00022801"/>
    </source>
</evidence>